<evidence type="ECO:0000259" key="2">
    <source>
        <dbReference type="PROSITE" id="PS50994"/>
    </source>
</evidence>
<dbReference type="InterPro" id="IPR048020">
    <property type="entry name" value="Transpos_IS3"/>
</dbReference>
<keyword evidence="4" id="KW-1185">Reference proteome</keyword>
<dbReference type="RefSeq" id="WP_282736048.1">
    <property type="nucleotide sequence ID" value="NZ_JASCQP010000028.1"/>
</dbReference>
<dbReference type="InterPro" id="IPR009057">
    <property type="entry name" value="Homeodomain-like_sf"/>
</dbReference>
<protein>
    <submittedName>
        <fullName evidence="3">IS3 family transposase</fullName>
    </submittedName>
</protein>
<reference evidence="3 4" key="1">
    <citation type="submission" date="2023-04" db="EMBL/GenBank/DDBJ databases">
        <title>Halomonas strains isolated from rhizosphere soil.</title>
        <authorList>
            <person name="Xu L."/>
            <person name="Sun J.-Q."/>
        </authorList>
    </citation>
    <scope>NUCLEOTIDE SEQUENCE [LARGE SCALE GENOMIC DNA]</scope>
    <source>
        <strain evidence="3 4">LR5S20</strain>
    </source>
</reference>
<evidence type="ECO:0000313" key="4">
    <source>
        <dbReference type="Proteomes" id="UP001225957"/>
    </source>
</evidence>
<feature type="domain" description="Integrase catalytic" evidence="2">
    <location>
        <begin position="198"/>
        <end position="358"/>
    </location>
</feature>
<dbReference type="InterPro" id="IPR025948">
    <property type="entry name" value="HTH-like_dom"/>
</dbReference>
<dbReference type="PROSITE" id="PS50994">
    <property type="entry name" value="INTEGRASE"/>
    <property type="match status" value="1"/>
</dbReference>
<proteinExistence type="inferred from homology"/>
<comment type="similarity">
    <text evidence="1">Belongs to the transposase 8 family.</text>
</comment>
<sequence length="359" mass="41185">MKRNRHTEEQVITILKAHERGVSVAELARQNGVTEQTIYRWKGKYGGMEVSEVKRLRELEAENARLKKLLAESVLDNAALKEIVAGKVVTPEAKRRAVTHLVTGSWLSQRHACRLLGLPRSVARYQAKPRDDEPLRARLNALATCYPRYGYLLLHALLRQEGLVVNRKRTYRLYREAGLQVRARRCKRLVRPRAPMPCPDRPNQRWSMDVVSDQLASGPRFRVLNIVDDFSRECVGQLVDTSISGRRLARFLDEVAQQRSLPASIVCDNGPEQTSKAMFLWAREQKVMLAFIQPGKPTQNAFIESFNGKFRDGCLNQHWFLSLADARHEIDQWRAHYNHVRPHSSLGYMPPVAYAQRCA</sequence>
<dbReference type="InterPro" id="IPR002514">
    <property type="entry name" value="Transposase_8"/>
</dbReference>
<evidence type="ECO:0000313" key="3">
    <source>
        <dbReference type="EMBL" id="MDI5892123.1"/>
    </source>
</evidence>
<dbReference type="Proteomes" id="UP001225957">
    <property type="component" value="Unassembled WGS sequence"/>
</dbReference>
<dbReference type="Pfam" id="PF01527">
    <property type="entry name" value="HTH_Tnp_1"/>
    <property type="match status" value="1"/>
</dbReference>
<name>A0ABT6V1M0_9GAMM</name>
<dbReference type="Gene3D" id="1.10.10.60">
    <property type="entry name" value="Homeodomain-like"/>
    <property type="match status" value="1"/>
</dbReference>
<dbReference type="PANTHER" id="PTHR47515:SF1">
    <property type="entry name" value="BLR2054 PROTEIN"/>
    <property type="match status" value="1"/>
</dbReference>
<dbReference type="InterPro" id="IPR036397">
    <property type="entry name" value="RNaseH_sf"/>
</dbReference>
<comment type="caution">
    <text evidence="3">The sequence shown here is derived from an EMBL/GenBank/DDBJ whole genome shotgun (WGS) entry which is preliminary data.</text>
</comment>
<dbReference type="InterPro" id="IPR001584">
    <property type="entry name" value="Integrase_cat-core"/>
</dbReference>
<dbReference type="PANTHER" id="PTHR47515">
    <property type="entry name" value="LOW CALCIUM RESPONSE LOCUS PROTEIN T"/>
    <property type="match status" value="1"/>
</dbReference>
<dbReference type="SUPFAM" id="SSF53098">
    <property type="entry name" value="Ribonuclease H-like"/>
    <property type="match status" value="1"/>
</dbReference>
<accession>A0ABT6V1M0</accession>
<dbReference type="InterPro" id="IPR012337">
    <property type="entry name" value="RNaseH-like_sf"/>
</dbReference>
<dbReference type="Gene3D" id="3.30.420.10">
    <property type="entry name" value="Ribonuclease H-like superfamily/Ribonuclease H"/>
    <property type="match status" value="1"/>
</dbReference>
<dbReference type="NCBIfam" id="NF033516">
    <property type="entry name" value="transpos_IS3"/>
    <property type="match status" value="1"/>
</dbReference>
<dbReference type="Pfam" id="PF13683">
    <property type="entry name" value="rve_3"/>
    <property type="match status" value="1"/>
</dbReference>
<dbReference type="Pfam" id="PF13276">
    <property type="entry name" value="HTH_21"/>
    <property type="match status" value="1"/>
</dbReference>
<dbReference type="EMBL" id="JASCQP010000028">
    <property type="protein sequence ID" value="MDI5892123.1"/>
    <property type="molecule type" value="Genomic_DNA"/>
</dbReference>
<dbReference type="SUPFAM" id="SSF46689">
    <property type="entry name" value="Homeodomain-like"/>
    <property type="match status" value="1"/>
</dbReference>
<gene>
    <name evidence="3" type="ORF">QLQ83_13580</name>
</gene>
<organism evidence="3 4">
    <name type="scientific">Halomonas rhizosphaerae</name>
    <dbReference type="NCBI Taxonomy" id="3043296"/>
    <lineage>
        <taxon>Bacteria</taxon>
        <taxon>Pseudomonadati</taxon>
        <taxon>Pseudomonadota</taxon>
        <taxon>Gammaproteobacteria</taxon>
        <taxon>Oceanospirillales</taxon>
        <taxon>Halomonadaceae</taxon>
        <taxon>Halomonas</taxon>
    </lineage>
</organism>
<evidence type="ECO:0000256" key="1">
    <source>
        <dbReference type="ARBA" id="ARBA00009964"/>
    </source>
</evidence>